<dbReference type="Gene3D" id="3.40.50.2300">
    <property type="match status" value="1"/>
</dbReference>
<dbReference type="InterPro" id="IPR050595">
    <property type="entry name" value="Bact_response_regulator"/>
</dbReference>
<dbReference type="EMBL" id="JBHSHT010000001">
    <property type="protein sequence ID" value="MFC4824345.1"/>
    <property type="molecule type" value="Genomic_DNA"/>
</dbReference>
<evidence type="ECO:0000313" key="4">
    <source>
        <dbReference type="EMBL" id="MFC4824345.1"/>
    </source>
</evidence>
<dbReference type="Proteomes" id="UP001595945">
    <property type="component" value="Unassembled WGS sequence"/>
</dbReference>
<dbReference type="Pfam" id="PF00072">
    <property type="entry name" value="Response_reg"/>
    <property type="match status" value="1"/>
</dbReference>
<dbReference type="Pfam" id="PF08663">
    <property type="entry name" value="HalX"/>
    <property type="match status" value="1"/>
</dbReference>
<dbReference type="PANTHER" id="PTHR44591">
    <property type="entry name" value="STRESS RESPONSE REGULATOR PROTEIN 1"/>
    <property type="match status" value="1"/>
</dbReference>
<feature type="domain" description="Response regulatory" evidence="3">
    <location>
        <begin position="3"/>
        <end position="114"/>
    </location>
</feature>
<name>A0ABD5Q0S7_9EURY</name>
<reference evidence="4 5" key="1">
    <citation type="journal article" date="2019" name="Int. J. Syst. Evol. Microbiol.">
        <title>The Global Catalogue of Microorganisms (GCM) 10K type strain sequencing project: providing services to taxonomists for standard genome sequencing and annotation.</title>
        <authorList>
            <consortium name="The Broad Institute Genomics Platform"/>
            <consortium name="The Broad Institute Genome Sequencing Center for Infectious Disease"/>
            <person name="Wu L."/>
            <person name="Ma J."/>
        </authorList>
    </citation>
    <scope>NUCLEOTIDE SEQUENCE [LARGE SCALE GENOMIC DNA]</scope>
    <source>
        <strain evidence="4 5">XZYJ18</strain>
    </source>
</reference>
<evidence type="ECO:0000259" key="3">
    <source>
        <dbReference type="PROSITE" id="PS50110"/>
    </source>
</evidence>
<accession>A0ABD5Q0S7</accession>
<dbReference type="SMART" id="SM00448">
    <property type="entry name" value="REC"/>
    <property type="match status" value="1"/>
</dbReference>
<keyword evidence="1 2" id="KW-0597">Phosphoprotein</keyword>
<keyword evidence="5" id="KW-1185">Reference proteome</keyword>
<dbReference type="PANTHER" id="PTHR44591:SF3">
    <property type="entry name" value="RESPONSE REGULATORY DOMAIN-CONTAINING PROTEIN"/>
    <property type="match status" value="1"/>
</dbReference>
<dbReference type="RefSeq" id="WP_254269905.1">
    <property type="nucleotide sequence ID" value="NZ_CP100400.1"/>
</dbReference>
<sequence>MTTVLIVDDEPAITDVYETWLSEYDCFVAHGGSEAMAIFERRGDEIEVVLLDRRMPGKSGDEVLSEIRERTAECRVAMITAVAPDYDIVDMPFDDYVTKPVSGQKVRSTVESLLERAEYADALDRYYTLATKYAALTAARPSAELRDSEAFRELEAELRDVERELTESATFDDHEEFQNLLLEATREAT</sequence>
<gene>
    <name evidence="4" type="ORF">ACFO9K_08720</name>
</gene>
<organism evidence="4 5">
    <name type="scientific">Halorussus aquaticus</name>
    <dbReference type="NCBI Taxonomy" id="2953748"/>
    <lineage>
        <taxon>Archaea</taxon>
        <taxon>Methanobacteriati</taxon>
        <taxon>Methanobacteriota</taxon>
        <taxon>Stenosarchaea group</taxon>
        <taxon>Halobacteria</taxon>
        <taxon>Halobacteriales</taxon>
        <taxon>Haladaptataceae</taxon>
        <taxon>Halorussus</taxon>
    </lineage>
</organism>
<dbReference type="AlphaFoldDB" id="A0ABD5Q0S7"/>
<dbReference type="InterPro" id="IPR001789">
    <property type="entry name" value="Sig_transdc_resp-reg_receiver"/>
</dbReference>
<dbReference type="SUPFAM" id="SSF52172">
    <property type="entry name" value="CheY-like"/>
    <property type="match status" value="1"/>
</dbReference>
<evidence type="ECO:0000313" key="5">
    <source>
        <dbReference type="Proteomes" id="UP001595945"/>
    </source>
</evidence>
<evidence type="ECO:0000256" key="1">
    <source>
        <dbReference type="ARBA" id="ARBA00022553"/>
    </source>
</evidence>
<dbReference type="InterPro" id="IPR011006">
    <property type="entry name" value="CheY-like_superfamily"/>
</dbReference>
<feature type="modified residue" description="4-aspartylphosphate" evidence="2">
    <location>
        <position position="52"/>
    </location>
</feature>
<dbReference type="InterPro" id="IPR013971">
    <property type="entry name" value="HalX_domain"/>
</dbReference>
<dbReference type="GeneID" id="73044971"/>
<comment type="caution">
    <text evidence="4">The sequence shown here is derived from an EMBL/GenBank/DDBJ whole genome shotgun (WGS) entry which is preliminary data.</text>
</comment>
<evidence type="ECO:0000256" key="2">
    <source>
        <dbReference type="PROSITE-ProRule" id="PRU00169"/>
    </source>
</evidence>
<dbReference type="PROSITE" id="PS50110">
    <property type="entry name" value="RESPONSE_REGULATORY"/>
    <property type="match status" value="1"/>
</dbReference>
<protein>
    <submittedName>
        <fullName evidence="4">Response regulator</fullName>
    </submittedName>
</protein>
<proteinExistence type="predicted"/>